<keyword evidence="3" id="KW-1185">Reference proteome</keyword>
<organism evidence="2 3">
    <name type="scientific">Lonsdalea quercina</name>
    <dbReference type="NCBI Taxonomy" id="71657"/>
    <lineage>
        <taxon>Bacteria</taxon>
        <taxon>Pseudomonadati</taxon>
        <taxon>Pseudomonadota</taxon>
        <taxon>Gammaproteobacteria</taxon>
        <taxon>Enterobacterales</taxon>
        <taxon>Pectobacteriaceae</taxon>
        <taxon>Lonsdalea</taxon>
    </lineage>
</organism>
<gene>
    <name evidence="2" type="ORF">SAMN02982996_01740</name>
</gene>
<keyword evidence="1" id="KW-0812">Transmembrane</keyword>
<feature type="transmembrane region" description="Helical" evidence="1">
    <location>
        <begin position="20"/>
        <end position="41"/>
    </location>
</feature>
<dbReference type="AlphaFoldDB" id="A0A1H4BLT0"/>
<protein>
    <submittedName>
        <fullName evidence="2">Uncharacterized protein</fullName>
    </submittedName>
</protein>
<proteinExistence type="predicted"/>
<dbReference type="EMBL" id="FNQS01000005">
    <property type="protein sequence ID" value="SEA49100.1"/>
    <property type="molecule type" value="Genomic_DNA"/>
</dbReference>
<keyword evidence="1" id="KW-1133">Transmembrane helix</keyword>
<evidence type="ECO:0000313" key="3">
    <source>
        <dbReference type="Proteomes" id="UP000187280"/>
    </source>
</evidence>
<sequence>MENAKAIISSRPIFISRPGIASSLGAFIAGLLILCGALLFAKSEVPDIYRDYIINKSPLVIENSDISNGECRMKYSITFCSADVKYKYKNENHASKINILFLDLSRGNYTTDVVISSEHPELATLTLGLDKLNNRIIAAGGLIGALLILAALSLINSVKFFRAGRRAKCLSELTLVPVETDEIRKLLFIRVLPYTYIGEDKKKIKLASLLKRNEQPIYLDDSKKRAWAVLLKEANIPVLLDDRLMRLELSDEERESLRAAFAG</sequence>
<reference evidence="2 3" key="1">
    <citation type="submission" date="2016-10" db="EMBL/GenBank/DDBJ databases">
        <authorList>
            <person name="de Groot N.N."/>
        </authorList>
    </citation>
    <scope>NUCLEOTIDE SEQUENCE [LARGE SCALE GENOMIC DNA]</scope>
    <source>
        <strain evidence="2 3">ATCC 29281</strain>
    </source>
</reference>
<name>A0A1H4BLT0_9GAMM</name>
<keyword evidence="1" id="KW-0472">Membrane</keyword>
<accession>A0A1H4BLT0</accession>
<dbReference type="GeneID" id="97764619"/>
<dbReference type="RefSeq" id="WP_026743443.1">
    <property type="nucleotide sequence ID" value="NZ_FNQS01000005.1"/>
</dbReference>
<evidence type="ECO:0000256" key="1">
    <source>
        <dbReference type="SAM" id="Phobius"/>
    </source>
</evidence>
<evidence type="ECO:0000313" key="2">
    <source>
        <dbReference type="EMBL" id="SEA49100.1"/>
    </source>
</evidence>
<dbReference type="Proteomes" id="UP000187280">
    <property type="component" value="Unassembled WGS sequence"/>
</dbReference>
<feature type="transmembrane region" description="Helical" evidence="1">
    <location>
        <begin position="136"/>
        <end position="158"/>
    </location>
</feature>